<dbReference type="Pfam" id="PF03331">
    <property type="entry name" value="LpxC"/>
    <property type="match status" value="2"/>
</dbReference>
<dbReference type="GO" id="GO:0016020">
    <property type="term" value="C:membrane"/>
    <property type="evidence" value="ECO:0007669"/>
    <property type="project" value="GOC"/>
</dbReference>
<dbReference type="RefSeq" id="WP_140991572.1">
    <property type="nucleotide sequence ID" value="NZ_VHIQ01000008.1"/>
</dbReference>
<comment type="catalytic activity">
    <reaction evidence="18">
        <text>a (3R)-hydroxyacyl-[ACP] = a (2E)-enoyl-[ACP] + H2O</text>
        <dbReference type="Rhea" id="RHEA:13097"/>
        <dbReference type="Rhea" id="RHEA-COMP:9925"/>
        <dbReference type="Rhea" id="RHEA-COMP:9945"/>
        <dbReference type="ChEBI" id="CHEBI:15377"/>
        <dbReference type="ChEBI" id="CHEBI:78784"/>
        <dbReference type="ChEBI" id="CHEBI:78827"/>
        <dbReference type="EC" id="4.2.1.59"/>
    </reaction>
</comment>
<dbReference type="HAMAP" id="MF_00406">
    <property type="entry name" value="FabZ"/>
    <property type="match status" value="1"/>
</dbReference>
<organism evidence="19 20">
    <name type="scientific">Paucihalobacter ruber</name>
    <dbReference type="NCBI Taxonomy" id="2567861"/>
    <lineage>
        <taxon>Bacteria</taxon>
        <taxon>Pseudomonadati</taxon>
        <taxon>Bacteroidota</taxon>
        <taxon>Flavobacteriia</taxon>
        <taxon>Flavobacteriales</taxon>
        <taxon>Flavobacteriaceae</taxon>
        <taxon>Paucihalobacter</taxon>
    </lineage>
</organism>
<comment type="similarity">
    <text evidence="16">In the C-terminal section; belongs to the thioester dehydratase family.</text>
</comment>
<comment type="cofactor">
    <cofactor evidence="1 17">
        <name>Zn(2+)</name>
        <dbReference type="ChEBI" id="CHEBI:29105"/>
    </cofactor>
</comment>
<comment type="catalytic activity">
    <reaction evidence="13 17">
        <text>a UDP-3-O-[(3R)-3-hydroxyacyl]-N-acetyl-alpha-D-glucosamine + H2O = a UDP-3-O-[(3R)-3-hydroxyacyl]-alpha-D-glucosamine + acetate</text>
        <dbReference type="Rhea" id="RHEA:67816"/>
        <dbReference type="ChEBI" id="CHEBI:15377"/>
        <dbReference type="ChEBI" id="CHEBI:30089"/>
        <dbReference type="ChEBI" id="CHEBI:137740"/>
        <dbReference type="ChEBI" id="CHEBI:173225"/>
        <dbReference type="EC" id="3.5.1.108"/>
    </reaction>
</comment>
<evidence type="ECO:0000256" key="2">
    <source>
        <dbReference type="ARBA" id="ARBA00002923"/>
    </source>
</evidence>
<evidence type="ECO:0000256" key="18">
    <source>
        <dbReference type="HAMAP-Rule" id="MF_00406"/>
    </source>
</evidence>
<dbReference type="Gene3D" id="3.30.230.20">
    <property type="entry name" value="lpxc deacetylase, domain 1"/>
    <property type="match status" value="1"/>
</dbReference>
<protein>
    <recommendedName>
        <fullName evidence="17 18">Multifunctional fusion protein</fullName>
    </recommendedName>
    <domain>
        <recommendedName>
            <fullName evidence="18">3-hydroxyacyl-[acyl-carrier-protein] dehydratase FabZ</fullName>
            <ecNumber evidence="18">4.2.1.59</ecNumber>
        </recommendedName>
        <alternativeName>
            <fullName evidence="18">(3R)-hydroxymyristoyl-[acyl-carrier-protein] dehydratase</fullName>
        </alternativeName>
        <alternativeName>
            <fullName evidence="18">Beta-hydroxyacyl-ACP dehydratase</fullName>
            <shortName evidence="18">(3R)-hydroxymyristoyl-ACP dehydrase</shortName>
        </alternativeName>
    </domain>
    <domain>
        <recommendedName>
            <fullName evidence="17">UDP-3-O-acyl-N-acetylglucosamine deacetylase</fullName>
            <shortName evidence="17">UDP-3-O-acyl-GlcNAc deacetylase</shortName>
            <ecNumber evidence="17">3.5.1.108</ecNumber>
        </recommendedName>
        <alternativeName>
            <fullName evidence="17">UDP-3-O-[R-3-hydroxymyristoyl]-N-acetylglucosamine deacetylase</fullName>
        </alternativeName>
    </domain>
</protein>
<dbReference type="FunFam" id="3.10.129.10:FF:000001">
    <property type="entry name" value="3-hydroxyacyl-[acyl-carrier-protein] dehydratase FabZ"/>
    <property type="match status" value="1"/>
</dbReference>
<dbReference type="NCBIfam" id="NF000582">
    <property type="entry name" value="PRK00006.1"/>
    <property type="match status" value="1"/>
</dbReference>
<dbReference type="InterPro" id="IPR004463">
    <property type="entry name" value="UDP-acyl_GlcNac_deAcase"/>
</dbReference>
<dbReference type="GO" id="GO:0006633">
    <property type="term" value="P:fatty acid biosynthetic process"/>
    <property type="evidence" value="ECO:0007669"/>
    <property type="project" value="UniProtKB-UniRule"/>
</dbReference>
<evidence type="ECO:0000256" key="14">
    <source>
        <dbReference type="ARBA" id="ARBA00025049"/>
    </source>
</evidence>
<comment type="pathway">
    <text evidence="4 17">Glycolipid biosynthesis; lipid IV(A) biosynthesis; lipid IV(A) from (3R)-3-hydroxytetradecanoyl-[acyl-carrier-protein] and UDP-N-acetyl-alpha-D-glucosamine: step 2/6.</text>
</comment>
<dbReference type="InterPro" id="IPR013114">
    <property type="entry name" value="FabA_FabZ"/>
</dbReference>
<evidence type="ECO:0000256" key="11">
    <source>
        <dbReference type="ARBA" id="ARBA00023098"/>
    </source>
</evidence>
<sequence>MAIVKTEQRQKTIKNEVSLEGVGLHTGNIVKLTFKPAPIHSGFAFKRIDLEGNPVIEADANYVTNTQRGTCLEKNGVTIQTCEHVLAALVGMGVDNAIIELNASEPPIMDGSSKFFVEAIEKAEIIEQDAVREVYVVTDIISYTDEESGSEILVMPSTEYKVTTMVDFGTKVLGTQNATLNHISEFKNEISDSRTFSFLHELEMLLEHGLIKGGDLNNAIVYVDKKLSPETMEKLKVAFNKDSISVKPNGILDNLTLHHPNEAARHKLLDVVGDLALIGTAIQGKVIANKPGHYINTQFAKKMSKIIKNERRNNVPNIDINQEPLMDVCQIMNMLPHRQPFLFLDKVFELSDHHVIGMKNVTMNESFFQGHFPGAPVMPGVLIVEAMAQTGGILVLSTVPDPENYLTFFMKIDNVKFKQKVVPGDTLIFKCELITPIRRGICHMQGYAYANGKLCAEAELMAQISKVK</sequence>
<evidence type="ECO:0000256" key="8">
    <source>
        <dbReference type="ARBA" id="ARBA00022723"/>
    </source>
</evidence>
<dbReference type="AlphaFoldDB" id="A0A506PCC4"/>
<feature type="binding site" evidence="17">
    <location>
        <position position="270"/>
    </location>
    <ligand>
        <name>Zn(2+)</name>
        <dbReference type="ChEBI" id="CHEBI:29105"/>
    </ligand>
</feature>
<feature type="active site" evidence="18">
    <location>
        <position position="371"/>
    </location>
</feature>
<evidence type="ECO:0000256" key="12">
    <source>
        <dbReference type="ARBA" id="ARBA00023239"/>
    </source>
</evidence>
<dbReference type="GO" id="GO:0103117">
    <property type="term" value="F:UDP-3-O-acyl-N-acetylglucosamine deacetylase activity"/>
    <property type="evidence" value="ECO:0007669"/>
    <property type="project" value="UniProtKB-UniRule"/>
</dbReference>
<dbReference type="InterPro" id="IPR015870">
    <property type="entry name" value="UDP-acyl_N-AcGlcN_deAcase_N"/>
</dbReference>
<comment type="similarity">
    <text evidence="17">Belongs to the LpxC family.</text>
</comment>
<dbReference type="GO" id="GO:0005737">
    <property type="term" value="C:cytoplasm"/>
    <property type="evidence" value="ECO:0007669"/>
    <property type="project" value="UniProtKB-SubCell"/>
</dbReference>
<dbReference type="Gene3D" id="3.10.129.10">
    <property type="entry name" value="Hotdog Thioesterase"/>
    <property type="match status" value="1"/>
</dbReference>
<name>A0A506PCC4_9FLAO</name>
<dbReference type="UniPathway" id="UPA00359">
    <property type="reaction ID" value="UER00478"/>
</dbReference>
<keyword evidence="10 17" id="KW-0862">Zinc</keyword>
<feature type="active site" description="Proton donor" evidence="17">
    <location>
        <position position="293"/>
    </location>
</feature>
<reference evidence="19 20" key="1">
    <citation type="submission" date="2019-06" db="EMBL/GenBank/DDBJ databases">
        <title>Flavobacteriaceae Paucihalobacterium erythroidium CWB-1, complete genome.</title>
        <authorList>
            <person name="Wu S."/>
        </authorList>
    </citation>
    <scope>NUCLEOTIDE SEQUENCE [LARGE SCALE GENOMIC DNA]</scope>
    <source>
        <strain evidence="19 20">CWB-1</strain>
    </source>
</reference>
<evidence type="ECO:0000256" key="7">
    <source>
        <dbReference type="ARBA" id="ARBA00022556"/>
    </source>
</evidence>
<keyword evidence="8 17" id="KW-0479">Metal-binding</keyword>
<keyword evidence="6 17" id="KW-0444">Lipid biosynthesis</keyword>
<comment type="function">
    <text evidence="2 17">Catalyzes the hydrolysis of UDP-3-O-myristoyl-N-acetylglucosamine to form UDP-3-O-myristoylglucosamine and acetate, the committed step in lipid A biosynthesis.</text>
</comment>
<keyword evidence="11 17" id="KW-0443">Lipid metabolism</keyword>
<keyword evidence="9 17" id="KW-0378">Hydrolase</keyword>
<evidence type="ECO:0000256" key="6">
    <source>
        <dbReference type="ARBA" id="ARBA00022516"/>
    </source>
</evidence>
<dbReference type="InterPro" id="IPR011334">
    <property type="entry name" value="UDP-acyl_GlcNac_deAcase_C"/>
</dbReference>
<dbReference type="Gene3D" id="3.30.1700.10">
    <property type="entry name" value="lpxc deacetylase, domain 2"/>
    <property type="match status" value="1"/>
</dbReference>
<dbReference type="InterPro" id="IPR029069">
    <property type="entry name" value="HotDog_dom_sf"/>
</dbReference>
<dbReference type="Proteomes" id="UP000317332">
    <property type="component" value="Unassembled WGS sequence"/>
</dbReference>
<dbReference type="InterPro" id="IPR020568">
    <property type="entry name" value="Ribosomal_Su5_D2-typ_SF"/>
</dbReference>
<dbReference type="PANTHER" id="PTHR33694:SF1">
    <property type="entry name" value="UDP-3-O-ACYL-N-ACETYLGLUCOSAMINE DEACETYLASE 1, MITOCHONDRIAL-RELATED"/>
    <property type="match status" value="1"/>
</dbReference>
<keyword evidence="20" id="KW-1185">Reference proteome</keyword>
<comment type="similarity">
    <text evidence="15">In the N-terminal section; belongs to the LpxC family.</text>
</comment>
<evidence type="ECO:0000313" key="20">
    <source>
        <dbReference type="Proteomes" id="UP000317332"/>
    </source>
</evidence>
<dbReference type="EC" id="3.5.1.108" evidence="17"/>
<dbReference type="GO" id="GO:0019171">
    <property type="term" value="F:(3R)-hydroxyacyl-[acyl-carrier-protein] dehydratase activity"/>
    <property type="evidence" value="ECO:0007669"/>
    <property type="project" value="UniProtKB-EC"/>
</dbReference>
<dbReference type="NCBIfam" id="TIGR01750">
    <property type="entry name" value="fabZ"/>
    <property type="match status" value="1"/>
</dbReference>
<evidence type="ECO:0000256" key="16">
    <source>
        <dbReference type="ARBA" id="ARBA00061355"/>
    </source>
</evidence>
<dbReference type="GO" id="GO:0009245">
    <property type="term" value="P:lipid A biosynthetic process"/>
    <property type="evidence" value="ECO:0007669"/>
    <property type="project" value="UniProtKB-UniRule"/>
</dbReference>
<dbReference type="OrthoDB" id="9772788at2"/>
<comment type="caution">
    <text evidence="19">The sequence shown here is derived from an EMBL/GenBank/DDBJ whole genome shotgun (WGS) entry which is preliminary data.</text>
</comment>
<dbReference type="InterPro" id="IPR010084">
    <property type="entry name" value="FabZ"/>
</dbReference>
<feature type="binding site" evidence="17">
    <location>
        <position position="266"/>
    </location>
    <ligand>
        <name>Zn(2+)</name>
        <dbReference type="ChEBI" id="CHEBI:29105"/>
    </ligand>
</feature>
<evidence type="ECO:0000256" key="1">
    <source>
        <dbReference type="ARBA" id="ARBA00001947"/>
    </source>
</evidence>
<proteinExistence type="inferred from homology"/>
<dbReference type="EMBL" id="VHIQ01000008">
    <property type="protein sequence ID" value="TPV31513.1"/>
    <property type="molecule type" value="Genomic_DNA"/>
</dbReference>
<keyword evidence="12 18" id="KW-0456">Lyase</keyword>
<evidence type="ECO:0000256" key="17">
    <source>
        <dbReference type="HAMAP-Rule" id="MF_00388"/>
    </source>
</evidence>
<gene>
    <name evidence="17" type="primary">lpxC</name>
    <name evidence="18" type="synonym">fabZ</name>
    <name evidence="19" type="ORF">FJ651_15075</name>
</gene>
<dbReference type="Pfam" id="PF07977">
    <property type="entry name" value="FabA"/>
    <property type="match status" value="1"/>
</dbReference>
<comment type="subcellular location">
    <subcellularLocation>
        <location evidence="3 18">Cytoplasm</location>
    </subcellularLocation>
</comment>
<evidence type="ECO:0000256" key="4">
    <source>
        <dbReference type="ARBA" id="ARBA00005002"/>
    </source>
</evidence>
<comment type="similarity">
    <text evidence="18">Belongs to the thioester dehydratase family. FabZ subfamily.</text>
</comment>
<evidence type="ECO:0000313" key="19">
    <source>
        <dbReference type="EMBL" id="TPV31513.1"/>
    </source>
</evidence>
<evidence type="ECO:0000256" key="15">
    <source>
        <dbReference type="ARBA" id="ARBA00061221"/>
    </source>
</evidence>
<evidence type="ECO:0000256" key="5">
    <source>
        <dbReference type="ARBA" id="ARBA00022490"/>
    </source>
</evidence>
<keyword evidence="7 17" id="KW-0441">Lipid A biosynthesis</keyword>
<dbReference type="EC" id="4.2.1.59" evidence="18"/>
<dbReference type="HAMAP" id="MF_00388">
    <property type="entry name" value="LpxC"/>
    <property type="match status" value="1"/>
</dbReference>
<evidence type="ECO:0000256" key="13">
    <source>
        <dbReference type="ARBA" id="ARBA00024535"/>
    </source>
</evidence>
<dbReference type="CDD" id="cd01288">
    <property type="entry name" value="FabZ"/>
    <property type="match status" value="1"/>
</dbReference>
<dbReference type="SUPFAM" id="SSF54637">
    <property type="entry name" value="Thioesterase/thiol ester dehydrase-isomerase"/>
    <property type="match status" value="1"/>
</dbReference>
<evidence type="ECO:0000256" key="9">
    <source>
        <dbReference type="ARBA" id="ARBA00022801"/>
    </source>
</evidence>
<comment type="function">
    <text evidence="14 18">Involved in unsaturated fatty acids biosynthesis. Catalyzes the dehydration of short chain beta-hydroxyacyl-ACPs and long chain saturated and unsaturated beta-hydroxyacyl-ACPs.</text>
</comment>
<feature type="binding site" evidence="17">
    <location>
        <position position="84"/>
    </location>
    <ligand>
        <name>Zn(2+)</name>
        <dbReference type="ChEBI" id="CHEBI:29105"/>
    </ligand>
</feature>
<accession>A0A506PCC4</accession>
<keyword evidence="5 18" id="KW-0963">Cytoplasm</keyword>
<dbReference type="GO" id="GO:0046872">
    <property type="term" value="F:metal ion binding"/>
    <property type="evidence" value="ECO:0007669"/>
    <property type="project" value="UniProtKB-KW"/>
</dbReference>
<evidence type="ECO:0000256" key="10">
    <source>
        <dbReference type="ARBA" id="ARBA00022833"/>
    </source>
</evidence>
<dbReference type="SUPFAM" id="SSF54211">
    <property type="entry name" value="Ribosomal protein S5 domain 2-like"/>
    <property type="match status" value="2"/>
</dbReference>
<dbReference type="NCBIfam" id="NF009667">
    <property type="entry name" value="PRK13188.1"/>
    <property type="match status" value="1"/>
</dbReference>
<dbReference type="PANTHER" id="PTHR33694">
    <property type="entry name" value="UDP-3-O-ACYL-N-ACETYLGLUCOSAMINE DEACETYLASE 1, MITOCHONDRIAL-RELATED"/>
    <property type="match status" value="1"/>
</dbReference>
<evidence type="ECO:0000256" key="3">
    <source>
        <dbReference type="ARBA" id="ARBA00004496"/>
    </source>
</evidence>